<accession>A0ABT2UPW4</accession>
<comment type="subcellular location">
    <subcellularLocation>
        <location evidence="2">Cell membrane</location>
        <topology evidence="2">Multi-pass membrane protein</topology>
    </subcellularLocation>
</comment>
<feature type="domain" description="HAMP" evidence="14">
    <location>
        <begin position="322"/>
        <end position="374"/>
    </location>
</feature>
<keyword evidence="16" id="KW-1185">Reference proteome</keyword>
<evidence type="ECO:0000256" key="5">
    <source>
        <dbReference type="ARBA" id="ARBA00022553"/>
    </source>
</evidence>
<dbReference type="InterPro" id="IPR050640">
    <property type="entry name" value="Bact_2-comp_sensor_kinase"/>
</dbReference>
<evidence type="ECO:0000313" key="15">
    <source>
        <dbReference type="EMBL" id="MCU6795897.1"/>
    </source>
</evidence>
<evidence type="ECO:0000256" key="1">
    <source>
        <dbReference type="ARBA" id="ARBA00000085"/>
    </source>
</evidence>
<dbReference type="InterPro" id="IPR005467">
    <property type="entry name" value="His_kinase_dom"/>
</dbReference>
<sequence length="600" mass="68878">MRFFQKSIRHKLTVLLLISTIVPITSSIFITDSYTKESLKERAIEENTHLISEGKTNIINYLDTVKNASLSIYSNATLDSILTKGFADYQSESYIFTIMQIVSRSANDIYQVYLNISDNQSSYVLYQNNFKRGPIQYEPSANRAIAPYAVYTEGTHRSHDYGIIQVPMAVPEMVFTIHRPFYRVPSNEQIGLLSIDVKLEALSKLTAQLYEKNNEDLYILDETGTIIYAGKETYLGAAPTEAWIKQLLDNPDDAGYMEWNQREFSGIMIYTKLSTSYLNWTLVKRIPYSHLYEYARNLTFINTIVAAIFLTIAMIAVLMVSLRLTRPLKQLISHINNIQAGQLEETIVINRTDEIGILAKRFRTMMHTINDLILREYKLNLANKTIQLEMLQAQINPHFMNNALQSIGNLALESQAPQVYTLISSLGQMMHYSMNTKETIVPLSMEIDYVNYYCMLQQQRFEDKLSFEFDICEQTSSFQVPKMIVQPIVENFFKHGFYITNKRVGVVKVRTRIEKARLLIIVEDNGIGVSDERLQQLRHKLTHLDESGERLGESIGLMNIMFRLRLYYGEQANLELGSIHPYGLQVILSIPIMGIDKGAL</sequence>
<dbReference type="InterPro" id="IPR010559">
    <property type="entry name" value="Sig_transdc_His_kin_internal"/>
</dbReference>
<dbReference type="EC" id="2.7.13.3" evidence="3"/>
<feature type="domain" description="Histidine kinase" evidence="13">
    <location>
        <begin position="372"/>
        <end position="594"/>
    </location>
</feature>
<dbReference type="PROSITE" id="PS50885">
    <property type="entry name" value="HAMP"/>
    <property type="match status" value="1"/>
</dbReference>
<keyword evidence="9" id="KW-0067">ATP-binding</keyword>
<dbReference type="Proteomes" id="UP001652445">
    <property type="component" value="Unassembled WGS sequence"/>
</dbReference>
<organism evidence="15 16">
    <name type="scientific">Paenibacillus baimaensis</name>
    <dbReference type="NCBI Taxonomy" id="2982185"/>
    <lineage>
        <taxon>Bacteria</taxon>
        <taxon>Bacillati</taxon>
        <taxon>Bacillota</taxon>
        <taxon>Bacilli</taxon>
        <taxon>Bacillales</taxon>
        <taxon>Paenibacillaceae</taxon>
        <taxon>Paenibacillus</taxon>
    </lineage>
</organism>
<dbReference type="SMART" id="SM00304">
    <property type="entry name" value="HAMP"/>
    <property type="match status" value="1"/>
</dbReference>
<keyword evidence="10" id="KW-0902">Two-component regulatory system</keyword>
<dbReference type="GO" id="GO:0016301">
    <property type="term" value="F:kinase activity"/>
    <property type="evidence" value="ECO:0007669"/>
    <property type="project" value="UniProtKB-KW"/>
</dbReference>
<evidence type="ECO:0000256" key="8">
    <source>
        <dbReference type="ARBA" id="ARBA00022777"/>
    </source>
</evidence>
<reference evidence="15 16" key="1">
    <citation type="submission" date="2022-09" db="EMBL/GenBank/DDBJ databases">
        <authorList>
            <person name="Han X.L."/>
            <person name="Wang Q."/>
            <person name="Lu T."/>
        </authorList>
    </citation>
    <scope>NUCLEOTIDE SEQUENCE [LARGE SCALE GENOMIC DNA]</scope>
    <source>
        <strain evidence="15 16">WQ 127069</strain>
    </source>
</reference>
<dbReference type="PROSITE" id="PS50109">
    <property type="entry name" value="HIS_KIN"/>
    <property type="match status" value="1"/>
</dbReference>
<evidence type="ECO:0000256" key="2">
    <source>
        <dbReference type="ARBA" id="ARBA00004651"/>
    </source>
</evidence>
<evidence type="ECO:0000256" key="9">
    <source>
        <dbReference type="ARBA" id="ARBA00022840"/>
    </source>
</evidence>
<dbReference type="Pfam" id="PF00672">
    <property type="entry name" value="HAMP"/>
    <property type="match status" value="1"/>
</dbReference>
<keyword evidence="5" id="KW-0597">Phosphoprotein</keyword>
<evidence type="ECO:0000313" key="16">
    <source>
        <dbReference type="Proteomes" id="UP001652445"/>
    </source>
</evidence>
<evidence type="ECO:0000256" key="3">
    <source>
        <dbReference type="ARBA" id="ARBA00012438"/>
    </source>
</evidence>
<evidence type="ECO:0000256" key="6">
    <source>
        <dbReference type="ARBA" id="ARBA00022679"/>
    </source>
</evidence>
<keyword evidence="12" id="KW-0812">Transmembrane</keyword>
<dbReference type="Gene3D" id="3.30.565.10">
    <property type="entry name" value="Histidine kinase-like ATPase, C-terminal domain"/>
    <property type="match status" value="1"/>
</dbReference>
<keyword evidence="12" id="KW-1133">Transmembrane helix</keyword>
<keyword evidence="8 15" id="KW-0418">Kinase</keyword>
<name>A0ABT2UPW4_9BACL</name>
<feature type="transmembrane region" description="Helical" evidence="12">
    <location>
        <begin position="300"/>
        <end position="322"/>
    </location>
</feature>
<comment type="catalytic activity">
    <reaction evidence="1">
        <text>ATP + protein L-histidine = ADP + protein N-phospho-L-histidine.</text>
        <dbReference type="EC" id="2.7.13.3"/>
    </reaction>
</comment>
<evidence type="ECO:0000256" key="4">
    <source>
        <dbReference type="ARBA" id="ARBA00022475"/>
    </source>
</evidence>
<proteinExistence type="predicted"/>
<dbReference type="EMBL" id="JAOQIO010000095">
    <property type="protein sequence ID" value="MCU6795897.1"/>
    <property type="molecule type" value="Genomic_DNA"/>
</dbReference>
<dbReference type="SUPFAM" id="SSF158472">
    <property type="entry name" value="HAMP domain-like"/>
    <property type="match status" value="1"/>
</dbReference>
<comment type="caution">
    <text evidence="15">The sequence shown here is derived from an EMBL/GenBank/DDBJ whole genome shotgun (WGS) entry which is preliminary data.</text>
</comment>
<dbReference type="InterPro" id="IPR003660">
    <property type="entry name" value="HAMP_dom"/>
</dbReference>
<dbReference type="SUPFAM" id="SSF55874">
    <property type="entry name" value="ATPase domain of HSP90 chaperone/DNA topoisomerase II/histidine kinase"/>
    <property type="match status" value="1"/>
</dbReference>
<dbReference type="InterPro" id="IPR036890">
    <property type="entry name" value="HATPase_C_sf"/>
</dbReference>
<keyword evidence="11 12" id="KW-0472">Membrane</keyword>
<evidence type="ECO:0000256" key="7">
    <source>
        <dbReference type="ARBA" id="ARBA00022741"/>
    </source>
</evidence>
<keyword evidence="4" id="KW-1003">Cell membrane</keyword>
<evidence type="ECO:0000256" key="11">
    <source>
        <dbReference type="ARBA" id="ARBA00023136"/>
    </source>
</evidence>
<evidence type="ECO:0000259" key="13">
    <source>
        <dbReference type="PROSITE" id="PS50109"/>
    </source>
</evidence>
<dbReference type="PANTHER" id="PTHR34220:SF7">
    <property type="entry name" value="SENSOR HISTIDINE KINASE YPDA"/>
    <property type="match status" value="1"/>
</dbReference>
<dbReference type="Gene3D" id="1.10.8.500">
    <property type="entry name" value="HAMP domain in histidine kinase"/>
    <property type="match status" value="1"/>
</dbReference>
<keyword evidence="7" id="KW-0547">Nucleotide-binding</keyword>
<evidence type="ECO:0000259" key="14">
    <source>
        <dbReference type="PROSITE" id="PS50885"/>
    </source>
</evidence>
<evidence type="ECO:0000256" key="10">
    <source>
        <dbReference type="ARBA" id="ARBA00023012"/>
    </source>
</evidence>
<evidence type="ECO:0000256" key="12">
    <source>
        <dbReference type="SAM" id="Phobius"/>
    </source>
</evidence>
<dbReference type="PANTHER" id="PTHR34220">
    <property type="entry name" value="SENSOR HISTIDINE KINASE YPDA"/>
    <property type="match status" value="1"/>
</dbReference>
<keyword evidence="6" id="KW-0808">Transferase</keyword>
<dbReference type="CDD" id="cd06225">
    <property type="entry name" value="HAMP"/>
    <property type="match status" value="1"/>
</dbReference>
<dbReference type="Pfam" id="PF06580">
    <property type="entry name" value="His_kinase"/>
    <property type="match status" value="1"/>
</dbReference>
<protein>
    <recommendedName>
        <fullName evidence="3">histidine kinase</fullName>
        <ecNumber evidence="3">2.7.13.3</ecNumber>
    </recommendedName>
</protein>
<gene>
    <name evidence="15" type="ORF">OB236_27640</name>
</gene>
<dbReference type="RefSeq" id="WP_262686790.1">
    <property type="nucleotide sequence ID" value="NZ_JAOQIO010000095.1"/>
</dbReference>
<dbReference type="Gene3D" id="3.30.450.20">
    <property type="entry name" value="PAS domain"/>
    <property type="match status" value="1"/>
</dbReference>